<feature type="non-terminal residue" evidence="1">
    <location>
        <position position="81"/>
    </location>
</feature>
<evidence type="ECO:0000313" key="1">
    <source>
        <dbReference type="EMBL" id="TFK62800.1"/>
    </source>
</evidence>
<evidence type="ECO:0000313" key="2">
    <source>
        <dbReference type="Proteomes" id="UP000308600"/>
    </source>
</evidence>
<gene>
    <name evidence="1" type="ORF">BDN72DRAFT_740845</name>
</gene>
<keyword evidence="2" id="KW-1185">Reference proteome</keyword>
<organism evidence="1 2">
    <name type="scientific">Pluteus cervinus</name>
    <dbReference type="NCBI Taxonomy" id="181527"/>
    <lineage>
        <taxon>Eukaryota</taxon>
        <taxon>Fungi</taxon>
        <taxon>Dikarya</taxon>
        <taxon>Basidiomycota</taxon>
        <taxon>Agaricomycotina</taxon>
        <taxon>Agaricomycetes</taxon>
        <taxon>Agaricomycetidae</taxon>
        <taxon>Agaricales</taxon>
        <taxon>Pluteineae</taxon>
        <taxon>Pluteaceae</taxon>
        <taxon>Pluteus</taxon>
    </lineage>
</organism>
<protein>
    <submittedName>
        <fullName evidence="1">Uncharacterized protein</fullName>
    </submittedName>
</protein>
<reference evidence="1 2" key="1">
    <citation type="journal article" date="2019" name="Nat. Ecol. Evol.">
        <title>Megaphylogeny resolves global patterns of mushroom evolution.</title>
        <authorList>
            <person name="Varga T."/>
            <person name="Krizsan K."/>
            <person name="Foldi C."/>
            <person name="Dima B."/>
            <person name="Sanchez-Garcia M."/>
            <person name="Sanchez-Ramirez S."/>
            <person name="Szollosi G.J."/>
            <person name="Szarkandi J.G."/>
            <person name="Papp V."/>
            <person name="Albert L."/>
            <person name="Andreopoulos W."/>
            <person name="Angelini C."/>
            <person name="Antonin V."/>
            <person name="Barry K.W."/>
            <person name="Bougher N.L."/>
            <person name="Buchanan P."/>
            <person name="Buyck B."/>
            <person name="Bense V."/>
            <person name="Catcheside P."/>
            <person name="Chovatia M."/>
            <person name="Cooper J."/>
            <person name="Damon W."/>
            <person name="Desjardin D."/>
            <person name="Finy P."/>
            <person name="Geml J."/>
            <person name="Haridas S."/>
            <person name="Hughes K."/>
            <person name="Justo A."/>
            <person name="Karasinski D."/>
            <person name="Kautmanova I."/>
            <person name="Kiss B."/>
            <person name="Kocsube S."/>
            <person name="Kotiranta H."/>
            <person name="LaButti K.M."/>
            <person name="Lechner B.E."/>
            <person name="Liimatainen K."/>
            <person name="Lipzen A."/>
            <person name="Lukacs Z."/>
            <person name="Mihaltcheva S."/>
            <person name="Morgado L.N."/>
            <person name="Niskanen T."/>
            <person name="Noordeloos M.E."/>
            <person name="Ohm R.A."/>
            <person name="Ortiz-Santana B."/>
            <person name="Ovrebo C."/>
            <person name="Racz N."/>
            <person name="Riley R."/>
            <person name="Savchenko A."/>
            <person name="Shiryaev A."/>
            <person name="Soop K."/>
            <person name="Spirin V."/>
            <person name="Szebenyi C."/>
            <person name="Tomsovsky M."/>
            <person name="Tulloss R.E."/>
            <person name="Uehling J."/>
            <person name="Grigoriev I.V."/>
            <person name="Vagvolgyi C."/>
            <person name="Papp T."/>
            <person name="Martin F.M."/>
            <person name="Miettinen O."/>
            <person name="Hibbett D.S."/>
            <person name="Nagy L.G."/>
        </authorList>
    </citation>
    <scope>NUCLEOTIDE SEQUENCE [LARGE SCALE GENOMIC DNA]</scope>
    <source>
        <strain evidence="1 2">NL-1719</strain>
    </source>
</reference>
<accession>A0ACD3AAP1</accession>
<dbReference type="EMBL" id="ML208559">
    <property type="protein sequence ID" value="TFK62800.1"/>
    <property type="molecule type" value="Genomic_DNA"/>
</dbReference>
<dbReference type="Proteomes" id="UP000308600">
    <property type="component" value="Unassembled WGS sequence"/>
</dbReference>
<sequence length="81" mass="9275">KLSPFKAPGPDEIPNIVLKKCASTLAPILLIVYRCVLYERVYPDEWKKFTTVVLRKPGKPDYEVPKAYRPIALYNTLAKLL</sequence>
<proteinExistence type="predicted"/>
<name>A0ACD3AAP1_9AGAR</name>
<feature type="non-terminal residue" evidence="1">
    <location>
        <position position="1"/>
    </location>
</feature>